<dbReference type="AlphaFoldDB" id="A0A0N4YST1"/>
<name>A0A0N4YST1_NIPBR</name>
<sequence>MGTNATSEIMRIRLASMTNGAEPRNINWDPLANWIYEQQLQDGTFENAIDTYFAARALYEYRLRRVPTRTNDDLKVTVRCPSCEPFTVNLTQSATEIHLPTTARNVTLESEGHGKVNVGFRILTKKRLRSRRGLSQDDYYPVRIDVHQERVARGTMRQIVCLRVLSPAITTMEITHGLFTGYSATPENIGALPNSTQLSFITPPTVSSFAVHALLEGVIGLALISHPDQGRRSHRARRHSQSNLTCHLSCRYPFLKRFRRSLIDESIDTVCYQGGSCSCAESTCGVKCGVCAADVLSSLEDQVLKAKNFGALLRVLAVQRILVVNAFYTKISMDVREKRGGAAAKISEKLEVWLRDCNPRCISAPPSVGDKFLMIGDAEALSVDSLGRQV</sequence>
<dbReference type="WBParaSite" id="NBR_0002030301-mRNA-1">
    <property type="protein sequence ID" value="NBR_0002030301-mRNA-1"/>
    <property type="gene ID" value="NBR_0002030301"/>
</dbReference>
<dbReference type="OMA" id="WDPLANW"/>
<dbReference type="Gene3D" id="2.60.40.690">
    <property type="entry name" value="Alpha-macroglobulin, receptor-binding domain"/>
    <property type="match status" value="1"/>
</dbReference>
<evidence type="ECO:0000313" key="1">
    <source>
        <dbReference type="EMBL" id="VDL84041.1"/>
    </source>
</evidence>
<protein>
    <submittedName>
        <fullName evidence="1 3">Uncharacterized protein</fullName>
    </submittedName>
</protein>
<keyword evidence="2" id="KW-1185">Reference proteome</keyword>
<dbReference type="EMBL" id="UYSL01025006">
    <property type="protein sequence ID" value="VDL84041.1"/>
    <property type="molecule type" value="Genomic_DNA"/>
</dbReference>
<dbReference type="InterPro" id="IPR036595">
    <property type="entry name" value="A-macroglobulin_rcpt-bd_sf"/>
</dbReference>
<dbReference type="STRING" id="27835.A0A0N4YST1"/>
<gene>
    <name evidence="1" type="ORF">NBR_LOCUS20304</name>
</gene>
<reference evidence="1 2" key="2">
    <citation type="submission" date="2018-11" db="EMBL/GenBank/DDBJ databases">
        <authorList>
            <consortium name="Pathogen Informatics"/>
        </authorList>
    </citation>
    <scope>NUCLEOTIDE SEQUENCE [LARGE SCALE GENOMIC DNA]</scope>
</reference>
<proteinExistence type="predicted"/>
<reference evidence="3" key="1">
    <citation type="submission" date="2017-02" db="UniProtKB">
        <authorList>
            <consortium name="WormBaseParasite"/>
        </authorList>
    </citation>
    <scope>IDENTIFICATION</scope>
</reference>
<dbReference type="Proteomes" id="UP000271162">
    <property type="component" value="Unassembled WGS sequence"/>
</dbReference>
<accession>A0A0N4YST1</accession>
<dbReference type="Gene3D" id="1.50.10.20">
    <property type="match status" value="1"/>
</dbReference>
<dbReference type="Gene3D" id="2.60.120.1540">
    <property type="match status" value="1"/>
</dbReference>
<organism evidence="3">
    <name type="scientific">Nippostrongylus brasiliensis</name>
    <name type="common">Rat hookworm</name>
    <dbReference type="NCBI Taxonomy" id="27835"/>
    <lineage>
        <taxon>Eukaryota</taxon>
        <taxon>Metazoa</taxon>
        <taxon>Ecdysozoa</taxon>
        <taxon>Nematoda</taxon>
        <taxon>Chromadorea</taxon>
        <taxon>Rhabditida</taxon>
        <taxon>Rhabditina</taxon>
        <taxon>Rhabditomorpha</taxon>
        <taxon>Strongyloidea</taxon>
        <taxon>Heligmosomidae</taxon>
        <taxon>Nippostrongylus</taxon>
    </lineage>
</organism>
<evidence type="ECO:0000313" key="2">
    <source>
        <dbReference type="Proteomes" id="UP000271162"/>
    </source>
</evidence>
<evidence type="ECO:0000313" key="3">
    <source>
        <dbReference type="WBParaSite" id="NBR_0002030301-mRNA-1"/>
    </source>
</evidence>
<dbReference type="GO" id="GO:0005576">
    <property type="term" value="C:extracellular region"/>
    <property type="evidence" value="ECO:0007669"/>
    <property type="project" value="InterPro"/>
</dbReference>